<dbReference type="eggNOG" id="COG0789">
    <property type="taxonomic scope" value="Bacteria"/>
</dbReference>
<dbReference type="Proteomes" id="UP000030643">
    <property type="component" value="Unassembled WGS sequence"/>
</dbReference>
<protein>
    <recommendedName>
        <fullName evidence="3">BS_ykrK family protein</fullName>
    </recommendedName>
</protein>
<evidence type="ECO:0000313" key="2">
    <source>
        <dbReference type="Proteomes" id="UP000030643"/>
    </source>
</evidence>
<gene>
    <name evidence="1" type="ORF">WOSG25_011700</name>
</gene>
<organism evidence="1 2">
    <name type="scientific">Weissella oryzae (strain DSM 25784 / JCM 18191 / LMG 30913 / SG25)</name>
    <dbReference type="NCBI Taxonomy" id="1329250"/>
    <lineage>
        <taxon>Bacteria</taxon>
        <taxon>Bacillati</taxon>
        <taxon>Bacillota</taxon>
        <taxon>Bacilli</taxon>
        <taxon>Lactobacillales</taxon>
        <taxon>Lactobacillaceae</taxon>
        <taxon>Weissella</taxon>
    </lineage>
</organism>
<dbReference type="AlphaFoldDB" id="A0A069CS54"/>
<dbReference type="PANTHER" id="PTHR40056:SF1">
    <property type="entry name" value="DUF1836 DOMAIN-CONTAINING PROTEIN"/>
    <property type="match status" value="1"/>
</dbReference>
<reference evidence="2" key="1">
    <citation type="journal article" date="2014" name="Genome Announc.">
        <title>Draft genome sequence of Weissella oryzae SG25T, isolated from fermented rice grains.</title>
        <authorList>
            <person name="Tanizawa Y."/>
            <person name="Fujisawa T."/>
            <person name="Mochizuki T."/>
            <person name="Kaminuma E."/>
            <person name="Suzuki Y."/>
            <person name="Nakamura Y."/>
            <person name="Tohno M."/>
        </authorList>
    </citation>
    <scope>NUCLEOTIDE SEQUENCE [LARGE SCALE GENOMIC DNA]</scope>
    <source>
        <strain evidence="2">DSM 25784 / JCM 18191 / LMG 30913 / SG25</strain>
    </source>
</reference>
<accession>A0A069CS54</accession>
<sequence>MEEYTEWREHLKLISFPGWDDLPLIDLYMDQLVEYVNSVIKPLELPEVTSTMVNNYVKKKVLPAPIKKKYQTIHIADLLVISLMKPVFSLEEVRAAIDVITANDYPKAAYNRFVDSLLTRLQGPTEKEELAPAADDLANRLMQDAASIVYQKMESEKLLALMQAKQ</sequence>
<dbReference type="EMBL" id="DF820484">
    <property type="protein sequence ID" value="GAK30073.1"/>
    <property type="molecule type" value="Genomic_DNA"/>
</dbReference>
<dbReference type="OrthoDB" id="3191472at2"/>
<dbReference type="RefSeq" id="WP_027698214.1">
    <property type="nucleotide sequence ID" value="NZ_DF820484.1"/>
</dbReference>
<dbReference type="PANTHER" id="PTHR40056">
    <property type="entry name" value="HYPOTHETICAL CYTOSOLIC PROTEIN"/>
    <property type="match status" value="1"/>
</dbReference>
<evidence type="ECO:0008006" key="3">
    <source>
        <dbReference type="Google" id="ProtNLM"/>
    </source>
</evidence>
<name>A0A069CS54_WEIOS</name>
<dbReference type="InterPro" id="IPR014975">
    <property type="entry name" value="DUF1836"/>
</dbReference>
<dbReference type="Pfam" id="PF08876">
    <property type="entry name" value="DUF1836"/>
    <property type="match status" value="1"/>
</dbReference>
<evidence type="ECO:0000313" key="1">
    <source>
        <dbReference type="EMBL" id="GAK30073.1"/>
    </source>
</evidence>
<proteinExistence type="predicted"/>
<keyword evidence="2" id="KW-1185">Reference proteome</keyword>
<dbReference type="STRING" id="1329250.WOSG25_011700"/>